<proteinExistence type="predicted"/>
<name>A0A2N5T6C7_9BASI</name>
<protein>
    <submittedName>
        <fullName evidence="1">Uncharacterized protein</fullName>
    </submittedName>
</protein>
<dbReference type="AlphaFoldDB" id="A0A2N5T6C7"/>
<sequence length="130" mass="13774">MARASEAHLRIRLRAEGPQVDQLHDLGVSVGQDLVCVAHELHLLRRLRRPGFADGRDRACTCVAVSGSPAHITCSGSTGGMNSTVRTFLLSISAFCSVVGLPYPGPSVGRGIIEMSTDTSGRLCAPVNYI</sequence>
<accession>A0A2N5T6C7</accession>
<evidence type="ECO:0000313" key="1">
    <source>
        <dbReference type="EMBL" id="PLW21059.1"/>
    </source>
</evidence>
<gene>
    <name evidence="1" type="ORF">PCANC_07328</name>
</gene>
<dbReference type="Proteomes" id="UP000235388">
    <property type="component" value="Unassembled WGS sequence"/>
</dbReference>
<dbReference type="EMBL" id="PGCJ01000788">
    <property type="protein sequence ID" value="PLW21059.1"/>
    <property type="molecule type" value="Genomic_DNA"/>
</dbReference>
<comment type="caution">
    <text evidence="1">The sequence shown here is derived from an EMBL/GenBank/DDBJ whole genome shotgun (WGS) entry which is preliminary data.</text>
</comment>
<evidence type="ECO:0000313" key="2">
    <source>
        <dbReference type="Proteomes" id="UP000235388"/>
    </source>
</evidence>
<reference evidence="1 2" key="1">
    <citation type="submission" date="2017-11" db="EMBL/GenBank/DDBJ databases">
        <title>De novo assembly and phasing of dikaryotic genomes from two isolates of Puccinia coronata f. sp. avenae, the causal agent of oat crown rust.</title>
        <authorList>
            <person name="Miller M.E."/>
            <person name="Zhang Y."/>
            <person name="Omidvar V."/>
            <person name="Sperschneider J."/>
            <person name="Schwessinger B."/>
            <person name="Raley C."/>
            <person name="Palmer J.M."/>
            <person name="Garnica D."/>
            <person name="Upadhyaya N."/>
            <person name="Rathjen J."/>
            <person name="Taylor J.M."/>
            <person name="Park R.F."/>
            <person name="Dodds P.N."/>
            <person name="Hirsch C.D."/>
            <person name="Kianian S.F."/>
            <person name="Figueroa M."/>
        </authorList>
    </citation>
    <scope>NUCLEOTIDE SEQUENCE [LARGE SCALE GENOMIC DNA]</scope>
    <source>
        <strain evidence="1">12NC29</strain>
    </source>
</reference>
<keyword evidence="2" id="KW-1185">Reference proteome</keyword>
<organism evidence="1 2">
    <name type="scientific">Puccinia coronata f. sp. avenae</name>
    <dbReference type="NCBI Taxonomy" id="200324"/>
    <lineage>
        <taxon>Eukaryota</taxon>
        <taxon>Fungi</taxon>
        <taxon>Dikarya</taxon>
        <taxon>Basidiomycota</taxon>
        <taxon>Pucciniomycotina</taxon>
        <taxon>Pucciniomycetes</taxon>
        <taxon>Pucciniales</taxon>
        <taxon>Pucciniaceae</taxon>
        <taxon>Puccinia</taxon>
    </lineage>
</organism>